<feature type="region of interest" description="Disordered" evidence="1">
    <location>
        <begin position="671"/>
        <end position="721"/>
    </location>
</feature>
<feature type="compositionally biased region" description="Polar residues" evidence="1">
    <location>
        <begin position="429"/>
        <end position="443"/>
    </location>
</feature>
<feature type="region of interest" description="Disordered" evidence="1">
    <location>
        <begin position="153"/>
        <end position="199"/>
    </location>
</feature>
<keyword evidence="3" id="KW-1185">Reference proteome</keyword>
<comment type="caution">
    <text evidence="2">The sequence shown here is derived from an EMBL/GenBank/DDBJ whole genome shotgun (WGS) entry which is preliminary data.</text>
</comment>
<dbReference type="Proteomes" id="UP000030816">
    <property type="component" value="Unassembled WGS sequence"/>
</dbReference>
<feature type="compositionally biased region" description="Low complexity" evidence="1">
    <location>
        <begin position="288"/>
        <end position="315"/>
    </location>
</feature>
<evidence type="ECO:0000256" key="1">
    <source>
        <dbReference type="SAM" id="MobiDB-lite"/>
    </source>
</evidence>
<dbReference type="AlphaFoldDB" id="A0A0B2WYP8"/>
<feature type="compositionally biased region" description="Basic residues" evidence="1">
    <location>
        <begin position="331"/>
        <end position="357"/>
    </location>
</feature>
<feature type="compositionally biased region" description="Polar residues" evidence="1">
    <location>
        <begin position="160"/>
        <end position="171"/>
    </location>
</feature>
<feature type="compositionally biased region" description="Low complexity" evidence="1">
    <location>
        <begin position="545"/>
        <end position="556"/>
    </location>
</feature>
<feature type="compositionally biased region" description="Polar residues" evidence="1">
    <location>
        <begin position="564"/>
        <end position="573"/>
    </location>
</feature>
<protein>
    <recommendedName>
        <fullName evidence="4">DNA binding domain with preference for A/T rich regions-like protein</fullName>
    </recommendedName>
</protein>
<feature type="region of interest" description="Disordered" evidence="1">
    <location>
        <begin position="387"/>
        <end position="463"/>
    </location>
</feature>
<dbReference type="RefSeq" id="XP_040679618.1">
    <property type="nucleotide sequence ID" value="XM_040822475.1"/>
</dbReference>
<proteinExistence type="predicted"/>
<feature type="region of interest" description="Disordered" evidence="1">
    <location>
        <begin position="484"/>
        <end position="584"/>
    </location>
</feature>
<feature type="compositionally biased region" description="Polar residues" evidence="1">
    <location>
        <begin position="703"/>
        <end position="721"/>
    </location>
</feature>
<dbReference type="STRING" id="1081103.A0A0B2WYP8"/>
<dbReference type="HOGENOM" id="CLU_381761_0_0_1"/>
<sequence>MPIAAPNNLSTDGTSARPGQEAEPVDVVAGLNGDASMILPTGTSTSVEPLNDGQAQYTFLPCRAAATHANYPPIDISYTSGSYVYYDGRIKNGVPAKLQNLDHSKNGNFAVMHMGVVNLGSSERLAAARRTSEGTAAASRLFNQAGYKSLRQLKQDGPGTESQQEELVSNSARKDRARSKPQPGHGFAQRATSLSSHETKTEQARLLTLLRSLNPVMVVDQLCKGLAYFGGIPGAPPPADDGAFPQSNAANGPGSYFVGWLAEIFPNVDASTAPRFGGSAQFPPGDLSTTTASSWMSASSPTSKPAATVPAAATVQTNSPSPEEAAIVGTGKRKRGRPKGSKSTKVRADKGKRHMSKALKYSVPLVIPIGNENDGVAERGNMEVDVPVTSDNTARPGIADDPDIQSNAPKATLLVRKRGRPKGSKNRPKTNNSDENQSAPHTNQPQPAQPQTASTSGTESAENAISKNDYPAETQFAGDNLAQHAAEPGHNQPNIAVQQPMPASNSNSLPRKRNTAHQSQRDVVGNNNDDSSSRAPQGTKRQRVSNGSGLSAGSGSQPEFLPGSFNSQTQANGSGIERMGIGAHPTQTSQLGHFYMANYPQQQQLELPNLSQAITRQQTNSPFASQHVNAAAQSYYSQQSMQQASHLMTSIRSSGGSFSHTMADNTDVRLSQDHAKQQSAGPQTGGRKQGYLSNHGRPPGPHSSANTALGTYSTFHTQGFM</sequence>
<feature type="compositionally biased region" description="Polar residues" evidence="1">
    <location>
        <begin position="525"/>
        <end position="536"/>
    </location>
</feature>
<evidence type="ECO:0000313" key="3">
    <source>
        <dbReference type="Proteomes" id="UP000030816"/>
    </source>
</evidence>
<dbReference type="OrthoDB" id="5243398at2759"/>
<dbReference type="GeneID" id="63738131"/>
<feature type="compositionally biased region" description="Low complexity" evidence="1">
    <location>
        <begin position="444"/>
        <end position="456"/>
    </location>
</feature>
<feature type="region of interest" description="Disordered" evidence="1">
    <location>
        <begin position="1"/>
        <end position="21"/>
    </location>
</feature>
<reference evidence="2 3" key="1">
    <citation type="journal article" date="2014" name="Proc. Natl. Acad. Sci. U.S.A.">
        <title>Trajectory and genomic determinants of fungal-pathogen speciation and host adaptation.</title>
        <authorList>
            <person name="Hu X."/>
            <person name="Xiao G."/>
            <person name="Zheng P."/>
            <person name="Shang Y."/>
            <person name="Su Y."/>
            <person name="Zhang X."/>
            <person name="Liu X."/>
            <person name="Zhan S."/>
            <person name="St Leger R.J."/>
            <person name="Wang C."/>
        </authorList>
    </citation>
    <scope>NUCLEOTIDE SEQUENCE [LARGE SCALE GENOMIC DNA]</scope>
    <source>
        <strain evidence="2 3">ARSEF 1941</strain>
    </source>
</reference>
<dbReference type="EMBL" id="AZHE01000007">
    <property type="protein sequence ID" value="KHN98552.1"/>
    <property type="molecule type" value="Genomic_DNA"/>
</dbReference>
<feature type="compositionally biased region" description="Polar residues" evidence="1">
    <location>
        <begin position="491"/>
        <end position="509"/>
    </location>
</feature>
<organism evidence="2 3">
    <name type="scientific">Metarhizium album (strain ARSEF 1941)</name>
    <dbReference type="NCBI Taxonomy" id="1081103"/>
    <lineage>
        <taxon>Eukaryota</taxon>
        <taxon>Fungi</taxon>
        <taxon>Dikarya</taxon>
        <taxon>Ascomycota</taxon>
        <taxon>Pezizomycotina</taxon>
        <taxon>Sordariomycetes</taxon>
        <taxon>Hypocreomycetidae</taxon>
        <taxon>Hypocreales</taxon>
        <taxon>Clavicipitaceae</taxon>
        <taxon>Metarhizium</taxon>
    </lineage>
</organism>
<accession>A0A0B2WYP8</accession>
<name>A0A0B2WYP8_METAS</name>
<evidence type="ECO:0008006" key="4">
    <source>
        <dbReference type="Google" id="ProtNLM"/>
    </source>
</evidence>
<evidence type="ECO:0000313" key="2">
    <source>
        <dbReference type="EMBL" id="KHN98552.1"/>
    </source>
</evidence>
<feature type="region of interest" description="Disordered" evidence="1">
    <location>
        <begin position="276"/>
        <end position="357"/>
    </location>
</feature>
<gene>
    <name evidence="2" type="ORF">MAM_03676</name>
</gene>
<feature type="compositionally biased region" description="Basic residues" evidence="1">
    <location>
        <begin position="415"/>
        <end position="428"/>
    </location>
</feature>